<protein>
    <submittedName>
        <fullName evidence="2">Glycoside-pentoside-hexuronide (GPH):cation symporter</fullName>
    </submittedName>
</protein>
<proteinExistence type="predicted"/>
<feature type="transmembrane region" description="Helical" evidence="1">
    <location>
        <begin position="275"/>
        <end position="296"/>
    </location>
</feature>
<comment type="caution">
    <text evidence="2">The sequence shown here is derived from an EMBL/GenBank/DDBJ whole genome shotgun (WGS) entry which is preliminary data.</text>
</comment>
<feature type="transmembrane region" description="Helical" evidence="1">
    <location>
        <begin position="84"/>
        <end position="103"/>
    </location>
</feature>
<reference evidence="2" key="1">
    <citation type="journal article" date="2021" name="PeerJ">
        <title>Extensive microbial diversity within the chicken gut microbiome revealed by metagenomics and culture.</title>
        <authorList>
            <person name="Gilroy R."/>
            <person name="Ravi A."/>
            <person name="Getino M."/>
            <person name="Pursley I."/>
            <person name="Horton D.L."/>
            <person name="Alikhan N.F."/>
            <person name="Baker D."/>
            <person name="Gharbi K."/>
            <person name="Hall N."/>
            <person name="Watson M."/>
            <person name="Adriaenssens E.M."/>
            <person name="Foster-Nyarko E."/>
            <person name="Jarju S."/>
            <person name="Secka A."/>
            <person name="Antonio M."/>
            <person name="Oren A."/>
            <person name="Chaudhuri R.R."/>
            <person name="La Ragione R."/>
            <person name="Hildebrand F."/>
            <person name="Pallen M.J."/>
        </authorList>
    </citation>
    <scope>NUCLEOTIDE SEQUENCE</scope>
    <source>
        <strain evidence="2">CHK195-6426</strain>
    </source>
</reference>
<evidence type="ECO:0000313" key="3">
    <source>
        <dbReference type="Proteomes" id="UP000824265"/>
    </source>
</evidence>
<feature type="transmembrane region" description="Helical" evidence="1">
    <location>
        <begin position="243"/>
        <end position="263"/>
    </location>
</feature>
<dbReference type="Gene3D" id="1.20.1250.20">
    <property type="entry name" value="MFS general substrate transporter like domains"/>
    <property type="match status" value="2"/>
</dbReference>
<dbReference type="Pfam" id="PF13347">
    <property type="entry name" value="MFS_2"/>
    <property type="match status" value="1"/>
</dbReference>
<dbReference type="GO" id="GO:0015293">
    <property type="term" value="F:symporter activity"/>
    <property type="evidence" value="ECO:0007669"/>
    <property type="project" value="InterPro"/>
</dbReference>
<dbReference type="GO" id="GO:0006814">
    <property type="term" value="P:sodium ion transport"/>
    <property type="evidence" value="ECO:0007669"/>
    <property type="project" value="InterPro"/>
</dbReference>
<evidence type="ECO:0000313" key="2">
    <source>
        <dbReference type="EMBL" id="HIW81626.1"/>
    </source>
</evidence>
<dbReference type="GO" id="GO:0008643">
    <property type="term" value="P:carbohydrate transport"/>
    <property type="evidence" value="ECO:0007669"/>
    <property type="project" value="InterPro"/>
</dbReference>
<keyword evidence="1" id="KW-0812">Transmembrane</keyword>
<dbReference type="AlphaFoldDB" id="A0A9D1R7X2"/>
<dbReference type="GO" id="GO:0005886">
    <property type="term" value="C:plasma membrane"/>
    <property type="evidence" value="ECO:0007669"/>
    <property type="project" value="TreeGrafter"/>
</dbReference>
<feature type="transmembrane region" description="Helical" evidence="1">
    <location>
        <begin position="417"/>
        <end position="437"/>
    </location>
</feature>
<keyword evidence="1" id="KW-0472">Membrane</keyword>
<feature type="transmembrane region" description="Helical" evidence="1">
    <location>
        <begin position="308"/>
        <end position="328"/>
    </location>
</feature>
<feature type="transmembrane region" description="Helical" evidence="1">
    <location>
        <begin position="115"/>
        <end position="136"/>
    </location>
</feature>
<dbReference type="InterPro" id="IPR036259">
    <property type="entry name" value="MFS_trans_sf"/>
</dbReference>
<feature type="transmembrane region" description="Helical" evidence="1">
    <location>
        <begin position="157"/>
        <end position="175"/>
    </location>
</feature>
<gene>
    <name evidence="2" type="ORF">H9742_08945</name>
</gene>
<name>A0A9D1R7X2_9FIRM</name>
<dbReference type="Proteomes" id="UP000824265">
    <property type="component" value="Unassembled WGS sequence"/>
</dbReference>
<dbReference type="InterPro" id="IPR039672">
    <property type="entry name" value="MFS_2"/>
</dbReference>
<feature type="transmembrane region" description="Helical" evidence="1">
    <location>
        <begin position="187"/>
        <end position="213"/>
    </location>
</feature>
<dbReference type="InterPro" id="IPR001927">
    <property type="entry name" value="Na/Gal_symport"/>
</dbReference>
<dbReference type="NCBIfam" id="TIGR00792">
    <property type="entry name" value="gph"/>
    <property type="match status" value="1"/>
</dbReference>
<accession>A0A9D1R7X2</accession>
<dbReference type="EMBL" id="DXGH01000049">
    <property type="protein sequence ID" value="HIW81626.1"/>
    <property type="molecule type" value="Genomic_DNA"/>
</dbReference>
<feature type="transmembrane region" description="Helical" evidence="1">
    <location>
        <begin position="388"/>
        <end position="405"/>
    </location>
</feature>
<feature type="transmembrane region" description="Helical" evidence="1">
    <location>
        <begin position="334"/>
        <end position="356"/>
    </location>
</feature>
<keyword evidence="1" id="KW-1133">Transmembrane helix</keyword>
<dbReference type="PANTHER" id="PTHR11328:SF24">
    <property type="entry name" value="MAJOR FACILITATOR SUPERFAMILY (MFS) PROFILE DOMAIN-CONTAINING PROTEIN"/>
    <property type="match status" value="1"/>
</dbReference>
<feature type="transmembrane region" description="Helical" evidence="1">
    <location>
        <begin position="12"/>
        <end position="34"/>
    </location>
</feature>
<evidence type="ECO:0000256" key="1">
    <source>
        <dbReference type="SAM" id="Phobius"/>
    </source>
</evidence>
<dbReference type="SUPFAM" id="SSF103473">
    <property type="entry name" value="MFS general substrate transporter"/>
    <property type="match status" value="1"/>
</dbReference>
<feature type="transmembrane region" description="Helical" evidence="1">
    <location>
        <begin position="40"/>
        <end position="58"/>
    </location>
</feature>
<sequence length="464" mass="51246">MENKRPFGLRDKLGYLFGDFGNDFSFIFASSYLMVFYTKVLGLSGFAVGLLFLAARVVDAFTDVTMGRIVDTMEPAKDGRFRPWIRRMCVPVAVASTIMYVYVVRDWPYGAKMTYVVITYLLWSSFCYTAINIPYGSMASVISADAGERASLSTCRSLGASLASLVIGVLVPLFIYETDDAGNQIVIPVRFTLTAVVFGVLSVICYVLCYMLCRERVTFAKKKEEKKEGIGALLKSLAKNRPLLAVVCSALILLLATLLAQTMNNYLFLDYFKNARAVSVLNLVSIGGMLLLAPFISKITTNYGKKEAGAFGMLLAGIVYLLIFFLRIRSIPVFTLLVFFGMLGTGLFNMITWAFITDIIDYQEVATGKREDGTVYAVYSFARKLGQALAGGVGGFALTAIGYVSEAPAQTAEVSDRIYSVATLIPGICYLLIFLIMQFWYPLGKKEVEENAAALREKRNRESL</sequence>
<dbReference type="CDD" id="cd17332">
    <property type="entry name" value="MFS_MelB_like"/>
    <property type="match status" value="1"/>
</dbReference>
<reference evidence="2" key="2">
    <citation type="submission" date="2021-04" db="EMBL/GenBank/DDBJ databases">
        <authorList>
            <person name="Gilroy R."/>
        </authorList>
    </citation>
    <scope>NUCLEOTIDE SEQUENCE</scope>
    <source>
        <strain evidence="2">CHK195-6426</strain>
    </source>
</reference>
<dbReference type="PANTHER" id="PTHR11328">
    <property type="entry name" value="MAJOR FACILITATOR SUPERFAMILY DOMAIN-CONTAINING PROTEIN"/>
    <property type="match status" value="1"/>
</dbReference>
<organism evidence="2 3">
    <name type="scientific">Candidatus Acetatifactor stercoripullorum</name>
    <dbReference type="NCBI Taxonomy" id="2838414"/>
    <lineage>
        <taxon>Bacteria</taxon>
        <taxon>Bacillati</taxon>
        <taxon>Bacillota</taxon>
        <taxon>Clostridia</taxon>
        <taxon>Lachnospirales</taxon>
        <taxon>Lachnospiraceae</taxon>
        <taxon>Acetatifactor</taxon>
    </lineage>
</organism>